<dbReference type="InterPro" id="IPR036116">
    <property type="entry name" value="FN3_sf"/>
</dbReference>
<dbReference type="InterPro" id="IPR016130">
    <property type="entry name" value="Tyr_Pase_AS"/>
</dbReference>
<dbReference type="PROSITE" id="PS50055">
    <property type="entry name" value="TYR_PHOSPHATASE_PTP"/>
    <property type="match status" value="1"/>
</dbReference>
<feature type="domain" description="Fibronectin type-III" evidence="13">
    <location>
        <begin position="1244"/>
        <end position="1340"/>
    </location>
</feature>
<feature type="transmembrane region" description="Helical" evidence="10">
    <location>
        <begin position="1497"/>
        <end position="1523"/>
    </location>
</feature>
<dbReference type="OrthoDB" id="9979034at2759"/>
<feature type="domain" description="Fibronectin type-III" evidence="13">
    <location>
        <begin position="579"/>
        <end position="670"/>
    </location>
</feature>
<evidence type="ECO:0000256" key="10">
    <source>
        <dbReference type="SAM" id="Phobius"/>
    </source>
</evidence>
<evidence type="ECO:0000256" key="5">
    <source>
        <dbReference type="ARBA" id="ARBA00022912"/>
    </source>
</evidence>
<dbReference type="GO" id="GO:0016020">
    <property type="term" value="C:membrane"/>
    <property type="evidence" value="ECO:0007669"/>
    <property type="project" value="UniProtKB-SubCell"/>
</dbReference>
<evidence type="ECO:0000256" key="8">
    <source>
        <dbReference type="ARBA" id="ARBA00023180"/>
    </source>
</evidence>
<evidence type="ECO:0000313" key="14">
    <source>
        <dbReference type="EMBL" id="TGZ72657.1"/>
    </source>
</evidence>
<dbReference type="Gene3D" id="2.60.40.10">
    <property type="entry name" value="Immunoglobulins"/>
    <property type="match status" value="3"/>
</dbReference>
<feature type="domain" description="Fibronectin type-III" evidence="13">
    <location>
        <begin position="671"/>
        <end position="765"/>
    </location>
</feature>
<evidence type="ECO:0000256" key="7">
    <source>
        <dbReference type="ARBA" id="ARBA00023136"/>
    </source>
</evidence>
<keyword evidence="5" id="KW-0904">Protein phosphatase</keyword>
<evidence type="ECO:0000259" key="12">
    <source>
        <dbReference type="PROSITE" id="PS50056"/>
    </source>
</evidence>
<dbReference type="SMART" id="SM00194">
    <property type="entry name" value="PTPc"/>
    <property type="match status" value="1"/>
</dbReference>
<keyword evidence="4" id="KW-0378">Hydrolase</keyword>
<evidence type="ECO:0000256" key="4">
    <source>
        <dbReference type="ARBA" id="ARBA00022801"/>
    </source>
</evidence>
<feature type="region of interest" description="Disordered" evidence="9">
    <location>
        <begin position="1530"/>
        <end position="1563"/>
    </location>
</feature>
<feature type="compositionally biased region" description="Basic and acidic residues" evidence="9">
    <location>
        <begin position="1550"/>
        <end position="1559"/>
    </location>
</feature>
<dbReference type="PANTHER" id="PTHR46957:SF3">
    <property type="entry name" value="CYTOKINE RECEPTOR"/>
    <property type="match status" value="1"/>
</dbReference>
<evidence type="ECO:0000256" key="6">
    <source>
        <dbReference type="ARBA" id="ARBA00022989"/>
    </source>
</evidence>
<keyword evidence="3" id="KW-0732">Signal</keyword>
<comment type="caution">
    <text evidence="14">The sequence shown here is derived from an EMBL/GenBank/DDBJ whole genome shotgun (WGS) entry which is preliminary data.</text>
</comment>
<protein>
    <submittedName>
        <fullName evidence="14">Uncharacterized protein</fullName>
    </submittedName>
</protein>
<dbReference type="InterPro" id="IPR013783">
    <property type="entry name" value="Ig-like_fold"/>
</dbReference>
<dbReference type="InterPro" id="IPR000387">
    <property type="entry name" value="Tyr_Pase_dom"/>
</dbReference>
<dbReference type="CDD" id="cd00063">
    <property type="entry name" value="FN3"/>
    <property type="match status" value="3"/>
</dbReference>
<sequence>MHRTSKTQRRFLQVIPSAVGHSMRILVFVTIAFVASSQEVINDELTIDVSGTTGRCNFVRKKDLSQVGTGREELSLSAKSVGFVSSSRDTRGSSTITPGSETASVTVPRLVPGEMYNLTCSQKIGSREIHHVELTAGIESTIPGLVYSISEVTLNSVTLTFTYPDNALKLYYRSMQQSGACLSTSSPVTGRMQGALIAQTVSINGERFQYWFVAERHGQTLPAVAGSLRKSLAYSIIAAQRTGDIITFKKNGELDSASDVVGVYHDTCGNCEAVLLPSCEENVKEEFLKVAEVVRFCRLGLPTRCAVGSVASSATYTNTYFGAFTRSTTTTAELQVTEPDGFDHISPNLDIWFSSSLRTSAGFPWDISKFKLSKSTSNQIEISINGTEDIEYKLHYRSLKQQDGRCILPKSVTSTKITEELTALTKIFSTEDRIQYWITSEKMAYTPRITAGTTKVKSSANTRISSVERRGNTLELRMRKALEETESIVGVFHDGCGSCEGVLLPYCTEVALGQFIQFTDVKDLCMANQPRECVPGSISQPIDRSSQTVLVTIPDVPNFDTSSFILTTWTDLPLKYSGAPRIQVTLGGLEVNQPRLSWNVAANLGVTTFRIVIWKQPDSEQIISVGTATSWVLLGLMQCTEYTVQVVAVKYGLPLLEISSSPLRFTIPENEYTPVLSVTNRAAKVVHASWTKPTGCGSSNYVYRLTVKKDDFGPVTVRVAAPKTEHLFTNLDHCAEYHFLLTVENPNVPGWAVNSNKVVRRTMPETLDGPTNVSVSSTSGSQLTVSWTKNEHWAACGALKHVVTVVPLGERRSTSVTVADSPATVNVEECRWYGVYVQTETDSRFRSFSSQTVFVKSSLRPYDVPDFQLVNVISGAQIIRWGTGVEWINECYRLYEVSVQQTETSENIDKFNMSSGTPGRIVDGLTPCKEYRYVVGSGSKFKNKKLMTLPSSFLPVEMTAVATSSNTIRVNWNVPQCSESFGGIQYTLIAKPTDIGLGTITQKLVGTTWKSGPVTISVEPCTTYHVHMDVDALGVRDRSEAVIVTVPDDISGTQAPTVTIINVEPGVQKVSWTAPDKMPKCRHLYEIERRTVDSEEKITVRTSSTERTFVQLAHCTNYEYTVLVVGEYVDIKGSVSNAVRLTTMTPKPERPTITEVTVSNPTSMELKWSTPTPHDRCSHTGYIVMAQAATAPTIELTSGPRYATLSTESCTSYLVTVQTQYPNGIKSDKSDFKAVTTPAYEPAAPVDFKITRNSPREQILSWNYPDPPYKCSHIYELERSEIGHSGITIENTMITSPPHEYVVQSLKPWTTYSYRLRVVGQPGNVAGPYSAVVIQPTEPEESFAAAISELVSPIGSTEATITVNLKLSKLVGFPTLDALSLVVQPQHEQAEIRRESTTFTSLFPSMVDQSWAGRIQQNVGPWEVKLWHKSLEALFQAFDDTTIDLGRTVTCNDSAHCQPGKLMPGTTYGIQLRIYSSVGVLTSRQIFSSTRTDLSSLAVLMAFIVSLATGAIIIVLLGLIFPLPETEQVSLPKPKSEEKERVKSFRRSKQQKERSESIRMTRTQGHHVARIGKTIDELRAYLDDCLQPLNRHLHEEYSALRKDCLKREISENLTTNYATEPKNHALNRYPDIIPYDQTVVLLGRGSIPGEEVKYYINASYIYAVTSCKDAYTAPQLNPEKVEYIAAQGPMKKTIVDFWEMVAENHISLIVMLTQLVEKNVPKCAAYWPDEVNATVIHMCHGKELAVTLISEEDYPSYVIRRFSLVSGTDESEPAIVTQLHMKLWPDHGVPDLAEFAAVLNEYQKLKMSDLNKDAPTLVHCSAGVGRTGIFIAADIIKRQMDSDVEWFDIRGTVSQLRFCRMHMVQKVDQYVFLHQFVRSLLDERH</sequence>
<evidence type="ECO:0000256" key="2">
    <source>
        <dbReference type="ARBA" id="ARBA00022692"/>
    </source>
</evidence>
<accession>A0A4S2MEN9</accession>
<dbReference type="SMART" id="SM00404">
    <property type="entry name" value="PTPc_motif"/>
    <property type="match status" value="1"/>
</dbReference>
<evidence type="ECO:0000259" key="13">
    <source>
        <dbReference type="PROSITE" id="PS50853"/>
    </source>
</evidence>
<dbReference type="InterPro" id="IPR050713">
    <property type="entry name" value="RTP_Phos/Ushers"/>
</dbReference>
<evidence type="ECO:0000256" key="3">
    <source>
        <dbReference type="ARBA" id="ARBA00022729"/>
    </source>
</evidence>
<comment type="subcellular location">
    <subcellularLocation>
        <location evidence="1">Membrane</location>
        <topology evidence="1">Single-pass membrane protein</topology>
    </subcellularLocation>
</comment>
<evidence type="ECO:0000256" key="1">
    <source>
        <dbReference type="ARBA" id="ARBA00004167"/>
    </source>
</evidence>
<dbReference type="PRINTS" id="PR00700">
    <property type="entry name" value="PRTYPHPHTASE"/>
</dbReference>
<dbReference type="Pfam" id="PF00102">
    <property type="entry name" value="Y_phosphatase"/>
    <property type="match status" value="1"/>
</dbReference>
<keyword evidence="6 10" id="KW-1133">Transmembrane helix</keyword>
<dbReference type="EMBL" id="SJOL01003466">
    <property type="protein sequence ID" value="TGZ72657.1"/>
    <property type="molecule type" value="Genomic_DNA"/>
</dbReference>
<dbReference type="PROSITE" id="PS50853">
    <property type="entry name" value="FN3"/>
    <property type="match status" value="5"/>
</dbReference>
<evidence type="ECO:0000313" key="15">
    <source>
        <dbReference type="Proteomes" id="UP000308267"/>
    </source>
</evidence>
<dbReference type="Proteomes" id="UP000308267">
    <property type="component" value="Unassembled WGS sequence"/>
</dbReference>
<evidence type="ECO:0000256" key="9">
    <source>
        <dbReference type="SAM" id="MobiDB-lite"/>
    </source>
</evidence>
<dbReference type="InterPro" id="IPR003961">
    <property type="entry name" value="FN3_dom"/>
</dbReference>
<dbReference type="SMART" id="SM00060">
    <property type="entry name" value="FN3"/>
    <property type="match status" value="6"/>
</dbReference>
<evidence type="ECO:0000259" key="11">
    <source>
        <dbReference type="PROSITE" id="PS50055"/>
    </source>
</evidence>
<reference evidence="14 15" key="1">
    <citation type="journal article" date="2019" name="BMC Genomics">
        <title>New insights from Opisthorchis felineus genome: update on genomics of the epidemiologically important liver flukes.</title>
        <authorList>
            <person name="Ershov N.I."/>
            <person name="Mordvinov V.A."/>
            <person name="Prokhortchouk E.B."/>
            <person name="Pakharukova M.Y."/>
            <person name="Gunbin K.V."/>
            <person name="Ustyantsev K."/>
            <person name="Genaev M.A."/>
            <person name="Blinov A.G."/>
            <person name="Mazur A."/>
            <person name="Boulygina E."/>
            <person name="Tsygankova S."/>
            <person name="Khrameeva E."/>
            <person name="Chekanov N."/>
            <person name="Fan G."/>
            <person name="Xiao A."/>
            <person name="Zhang H."/>
            <person name="Xu X."/>
            <person name="Yang H."/>
            <person name="Solovyev V."/>
            <person name="Lee S.M."/>
            <person name="Liu X."/>
            <person name="Afonnikov D.A."/>
            <person name="Skryabin K.G."/>
        </authorList>
    </citation>
    <scope>NUCLEOTIDE SEQUENCE [LARGE SCALE GENOMIC DNA]</scope>
    <source>
        <strain evidence="14">AK-0245</strain>
        <tissue evidence="14">Whole organism</tissue>
    </source>
</reference>
<keyword evidence="15" id="KW-1185">Reference proteome</keyword>
<feature type="domain" description="Fibronectin type-III" evidence="13">
    <location>
        <begin position="1147"/>
        <end position="1240"/>
    </location>
</feature>
<dbReference type="STRING" id="147828.A0A4S2MEN9"/>
<feature type="domain" description="Tyrosine specific protein phosphatases" evidence="12">
    <location>
        <begin position="1793"/>
        <end position="1871"/>
    </location>
</feature>
<dbReference type="PANTHER" id="PTHR46957">
    <property type="entry name" value="CYTOKINE RECEPTOR"/>
    <property type="match status" value="1"/>
</dbReference>
<feature type="compositionally biased region" description="Basic and acidic residues" evidence="9">
    <location>
        <begin position="1534"/>
        <end position="1543"/>
    </location>
</feature>
<name>A0A4S2MEN9_OPIFE</name>
<organism evidence="14 15">
    <name type="scientific">Opisthorchis felineus</name>
    <dbReference type="NCBI Taxonomy" id="147828"/>
    <lineage>
        <taxon>Eukaryota</taxon>
        <taxon>Metazoa</taxon>
        <taxon>Spiralia</taxon>
        <taxon>Lophotrochozoa</taxon>
        <taxon>Platyhelminthes</taxon>
        <taxon>Trematoda</taxon>
        <taxon>Digenea</taxon>
        <taxon>Opisthorchiida</taxon>
        <taxon>Opisthorchiata</taxon>
        <taxon>Opisthorchiidae</taxon>
        <taxon>Opisthorchis</taxon>
    </lineage>
</organism>
<proteinExistence type="predicted"/>
<dbReference type="InterPro" id="IPR003595">
    <property type="entry name" value="Tyr_Pase_cat"/>
</dbReference>
<dbReference type="PROSITE" id="PS50056">
    <property type="entry name" value="TYR_PHOSPHATASE_2"/>
    <property type="match status" value="1"/>
</dbReference>
<dbReference type="InterPro" id="IPR029021">
    <property type="entry name" value="Prot-tyrosine_phosphatase-like"/>
</dbReference>
<dbReference type="SUPFAM" id="SSF49265">
    <property type="entry name" value="Fibronectin type III"/>
    <property type="match status" value="4"/>
</dbReference>
<dbReference type="PROSITE" id="PS00383">
    <property type="entry name" value="TYR_PHOSPHATASE_1"/>
    <property type="match status" value="1"/>
</dbReference>
<keyword evidence="2 10" id="KW-0812">Transmembrane</keyword>
<dbReference type="SUPFAM" id="SSF52799">
    <property type="entry name" value="(Phosphotyrosine protein) phosphatases II"/>
    <property type="match status" value="1"/>
</dbReference>
<dbReference type="InterPro" id="IPR000242">
    <property type="entry name" value="PTP_cat"/>
</dbReference>
<feature type="domain" description="Fibronectin type-III" evidence="13">
    <location>
        <begin position="1052"/>
        <end position="1146"/>
    </location>
</feature>
<dbReference type="Gene3D" id="3.90.190.10">
    <property type="entry name" value="Protein tyrosine phosphatase superfamily"/>
    <property type="match status" value="1"/>
</dbReference>
<keyword evidence="7 10" id="KW-0472">Membrane</keyword>
<feature type="domain" description="Tyrosine-protein phosphatase" evidence="11">
    <location>
        <begin position="1593"/>
        <end position="1880"/>
    </location>
</feature>
<dbReference type="GO" id="GO:0004725">
    <property type="term" value="F:protein tyrosine phosphatase activity"/>
    <property type="evidence" value="ECO:0007669"/>
    <property type="project" value="InterPro"/>
</dbReference>
<gene>
    <name evidence="14" type="ORF">CRM22_001958</name>
</gene>
<keyword evidence="8" id="KW-0325">Glycoprotein</keyword>
<dbReference type="CDD" id="cd00047">
    <property type="entry name" value="PTPc"/>
    <property type="match status" value="1"/>
</dbReference>